<sequence length="337" mass="36833">MKAIAYQKPYRLDPHDLFQLIESEQPVAQGHDLLIQVQAISINPIDIKVRQRTPEDNTDWKILGRDAVGVVAAIGECVQNFKVGDPVYYAGTINRNGSYAEYQLVDERIVGHKPMSISNAQAAALPLTSITAWEMLFQRLEVERPIAGQSRSILLIGAAGGVGSIAIQLLKARTDLEVIATASRAESKQWLKQIGADYILDHSHGLTAQMNALGLAQPGYIFSISGSDQHLEDIQQLIAPQGRVGLIDDPADFSIQGFKAKSVSIHWESMFTRSVFQTQDMPQQAEILNQVATLVDHGKIKSTLAQNLGAINAAHIQQAHDLIETGKSIGKIVLEGF</sequence>
<keyword evidence="2" id="KW-0862">Zinc</keyword>
<keyword evidence="2" id="KW-0479">Metal-binding</keyword>
<dbReference type="PANTHER" id="PTHR44154">
    <property type="entry name" value="QUINONE OXIDOREDUCTASE"/>
    <property type="match status" value="1"/>
</dbReference>
<evidence type="ECO:0000256" key="2">
    <source>
        <dbReference type="RuleBase" id="RU364000"/>
    </source>
</evidence>
<keyword evidence="5" id="KW-1185">Reference proteome</keyword>
<dbReference type="EMBL" id="SLVJ01000002">
    <property type="protein sequence ID" value="TCM69933.1"/>
    <property type="molecule type" value="Genomic_DNA"/>
</dbReference>
<protein>
    <recommendedName>
        <fullName evidence="2">Zinc-type alcohol dehydrogenase-like protein</fullName>
    </recommendedName>
</protein>
<dbReference type="InterPro" id="IPR014182">
    <property type="entry name" value="ADH_Zn_typ-1"/>
</dbReference>
<dbReference type="NCBIfam" id="TIGR02817">
    <property type="entry name" value="adh_fam_1"/>
    <property type="match status" value="1"/>
</dbReference>
<reference evidence="4 5" key="1">
    <citation type="submission" date="2019-03" db="EMBL/GenBank/DDBJ databases">
        <title>Genomic analyses of the natural microbiome of Caenorhabditis elegans.</title>
        <authorList>
            <person name="Samuel B."/>
        </authorList>
    </citation>
    <scope>NUCLEOTIDE SEQUENCE [LARGE SCALE GENOMIC DNA]</scope>
    <source>
        <strain evidence="4 5">JUb89</strain>
    </source>
</reference>
<dbReference type="InterPro" id="IPR011032">
    <property type="entry name" value="GroES-like_sf"/>
</dbReference>
<dbReference type="Pfam" id="PF13602">
    <property type="entry name" value="ADH_zinc_N_2"/>
    <property type="match status" value="1"/>
</dbReference>
<gene>
    <name evidence="4" type="ORF">EC844_102206</name>
</gene>
<dbReference type="Gene3D" id="3.90.180.10">
    <property type="entry name" value="Medium-chain alcohol dehydrogenases, catalytic domain"/>
    <property type="match status" value="1"/>
</dbReference>
<evidence type="ECO:0000256" key="1">
    <source>
        <dbReference type="ARBA" id="ARBA00022857"/>
    </source>
</evidence>
<dbReference type="InterPro" id="IPR036291">
    <property type="entry name" value="NAD(P)-bd_dom_sf"/>
</dbReference>
<organism evidence="4 5">
    <name type="scientific">Acinetobacter calcoaceticus</name>
    <dbReference type="NCBI Taxonomy" id="471"/>
    <lineage>
        <taxon>Bacteria</taxon>
        <taxon>Pseudomonadati</taxon>
        <taxon>Pseudomonadota</taxon>
        <taxon>Gammaproteobacteria</taxon>
        <taxon>Moraxellales</taxon>
        <taxon>Moraxellaceae</taxon>
        <taxon>Acinetobacter</taxon>
        <taxon>Acinetobacter calcoaceticus/baumannii complex</taxon>
    </lineage>
</organism>
<dbReference type="PANTHER" id="PTHR44154:SF1">
    <property type="entry name" value="QUINONE OXIDOREDUCTASE"/>
    <property type="match status" value="1"/>
</dbReference>
<dbReference type="SUPFAM" id="SSF50129">
    <property type="entry name" value="GroES-like"/>
    <property type="match status" value="1"/>
</dbReference>
<dbReference type="CDD" id="cd08252">
    <property type="entry name" value="AL_MDR"/>
    <property type="match status" value="1"/>
</dbReference>
<evidence type="ECO:0000313" key="4">
    <source>
        <dbReference type="EMBL" id="TCM69933.1"/>
    </source>
</evidence>
<dbReference type="InterPro" id="IPR013154">
    <property type="entry name" value="ADH-like_N"/>
</dbReference>
<dbReference type="InterPro" id="IPR051603">
    <property type="entry name" value="Zinc-ADH_QOR/CCCR"/>
</dbReference>
<dbReference type="SMART" id="SM00829">
    <property type="entry name" value="PKS_ER"/>
    <property type="match status" value="1"/>
</dbReference>
<keyword evidence="1" id="KW-0521">NADP</keyword>
<dbReference type="GO" id="GO:0008270">
    <property type="term" value="F:zinc ion binding"/>
    <property type="evidence" value="ECO:0007669"/>
    <property type="project" value="InterPro"/>
</dbReference>
<dbReference type="InterPro" id="IPR020843">
    <property type="entry name" value="ER"/>
</dbReference>
<dbReference type="GO" id="GO:0016491">
    <property type="term" value="F:oxidoreductase activity"/>
    <property type="evidence" value="ECO:0007669"/>
    <property type="project" value="UniProtKB-KW"/>
</dbReference>
<proteinExistence type="inferred from homology"/>
<dbReference type="Pfam" id="PF08240">
    <property type="entry name" value="ADH_N"/>
    <property type="match status" value="1"/>
</dbReference>
<dbReference type="AlphaFoldDB" id="A0A4R1Y9W2"/>
<comment type="similarity">
    <text evidence="2">Belongs to the zinc-containing alcohol dehydrogenase family. Quinone oxidoreductase subfamily.</text>
</comment>
<feature type="domain" description="Enoyl reductase (ER)" evidence="3">
    <location>
        <begin position="13"/>
        <end position="334"/>
    </location>
</feature>
<evidence type="ECO:0000259" key="3">
    <source>
        <dbReference type="SMART" id="SM00829"/>
    </source>
</evidence>
<dbReference type="Gene3D" id="3.40.50.720">
    <property type="entry name" value="NAD(P)-binding Rossmann-like Domain"/>
    <property type="match status" value="1"/>
</dbReference>
<dbReference type="OrthoDB" id="9785812at2"/>
<evidence type="ECO:0000313" key="5">
    <source>
        <dbReference type="Proteomes" id="UP000294963"/>
    </source>
</evidence>
<dbReference type="Proteomes" id="UP000294963">
    <property type="component" value="Unassembled WGS sequence"/>
</dbReference>
<dbReference type="SUPFAM" id="SSF51735">
    <property type="entry name" value="NAD(P)-binding Rossmann-fold domains"/>
    <property type="match status" value="1"/>
</dbReference>
<name>A0A4R1Y9W2_ACICA</name>
<keyword evidence="2" id="KW-0560">Oxidoreductase</keyword>
<accession>A0A4R1Y9W2</accession>
<comment type="caution">
    <text evidence="4">The sequence shown here is derived from an EMBL/GenBank/DDBJ whole genome shotgun (WGS) entry which is preliminary data.</text>
</comment>